<dbReference type="EMBL" id="CP051217">
    <property type="protein sequence ID" value="QJB70242.1"/>
    <property type="molecule type" value="Genomic_DNA"/>
</dbReference>
<proteinExistence type="predicted"/>
<keyword evidence="1" id="KW-0175">Coiled coil</keyword>
<dbReference type="RefSeq" id="WP_168820508.1">
    <property type="nucleotide sequence ID" value="NZ_CP051217.1"/>
</dbReference>
<evidence type="ECO:0000313" key="3">
    <source>
        <dbReference type="Proteomes" id="UP000501600"/>
    </source>
</evidence>
<protein>
    <submittedName>
        <fullName evidence="2">Uncharacterized protein</fullName>
    </submittedName>
</protein>
<feature type="coiled-coil region" evidence="1">
    <location>
        <begin position="8"/>
        <end position="35"/>
    </location>
</feature>
<reference evidence="2 3" key="1">
    <citation type="submission" date="2020-04" db="EMBL/GenBank/DDBJ databases">
        <title>Genome sequence for Sphingorhabdus sp. strain M1.</title>
        <authorList>
            <person name="Park S.-J."/>
        </authorList>
    </citation>
    <scope>NUCLEOTIDE SEQUENCE [LARGE SCALE GENOMIC DNA]</scope>
    <source>
        <strain evidence="2 3">JK6</strain>
    </source>
</reference>
<organism evidence="2 3">
    <name type="scientific">Parasphingorhabdus halotolerans</name>
    <dbReference type="NCBI Taxonomy" id="2725558"/>
    <lineage>
        <taxon>Bacteria</taxon>
        <taxon>Pseudomonadati</taxon>
        <taxon>Pseudomonadota</taxon>
        <taxon>Alphaproteobacteria</taxon>
        <taxon>Sphingomonadales</taxon>
        <taxon>Sphingomonadaceae</taxon>
        <taxon>Parasphingorhabdus</taxon>
    </lineage>
</organism>
<keyword evidence="3" id="KW-1185">Reference proteome</keyword>
<dbReference type="KEGG" id="phao:HF685_13945"/>
<gene>
    <name evidence="2" type="ORF">HF685_13945</name>
</gene>
<sequence>MPKPVPKSEKERKEAAKAERLAEQLRANLRLRKSQAKDISRGEPPKS</sequence>
<accession>A0A6H2DNJ8</accession>
<evidence type="ECO:0000313" key="2">
    <source>
        <dbReference type="EMBL" id="QJB70242.1"/>
    </source>
</evidence>
<name>A0A6H2DNJ8_9SPHN</name>
<dbReference type="Proteomes" id="UP000501600">
    <property type="component" value="Chromosome"/>
</dbReference>
<dbReference type="AlphaFoldDB" id="A0A6H2DNJ8"/>
<evidence type="ECO:0000256" key="1">
    <source>
        <dbReference type="SAM" id="Coils"/>
    </source>
</evidence>